<dbReference type="EMBL" id="JAFFZE010000009">
    <property type="protein sequence ID" value="MCT2583125.1"/>
    <property type="molecule type" value="Genomic_DNA"/>
</dbReference>
<dbReference type="PANTHER" id="PTHR44196:SF1">
    <property type="entry name" value="DEHYDROGENASE_REDUCTASE SDR FAMILY MEMBER 7B"/>
    <property type="match status" value="1"/>
</dbReference>
<dbReference type="InterPro" id="IPR036291">
    <property type="entry name" value="NAD(P)-bd_dom_sf"/>
</dbReference>
<dbReference type="PROSITE" id="PS00061">
    <property type="entry name" value="ADH_SHORT"/>
    <property type="match status" value="1"/>
</dbReference>
<name>A0ABT2J5I2_9PSEU</name>
<evidence type="ECO:0000313" key="6">
    <source>
        <dbReference type="EMBL" id="MCT2583125.1"/>
    </source>
</evidence>
<evidence type="ECO:0000256" key="4">
    <source>
        <dbReference type="SAM" id="Phobius"/>
    </source>
</evidence>
<dbReference type="SUPFAM" id="SSF51735">
    <property type="entry name" value="NAD(P)-binding Rossmann-fold domains"/>
    <property type="match status" value="1"/>
</dbReference>
<dbReference type="Proteomes" id="UP001156441">
    <property type="component" value="Unassembled WGS sequence"/>
</dbReference>
<keyword evidence="4" id="KW-0812">Transmembrane</keyword>
<dbReference type="InterPro" id="IPR057326">
    <property type="entry name" value="KR_dom"/>
</dbReference>
<evidence type="ECO:0000256" key="1">
    <source>
        <dbReference type="ARBA" id="ARBA00006484"/>
    </source>
</evidence>
<dbReference type="Pfam" id="PF00106">
    <property type="entry name" value="adh_short"/>
    <property type="match status" value="1"/>
</dbReference>
<dbReference type="Gene3D" id="3.40.50.720">
    <property type="entry name" value="NAD(P)-binding Rossmann-like Domain"/>
    <property type="match status" value="1"/>
</dbReference>
<dbReference type="InterPro" id="IPR020904">
    <property type="entry name" value="Sc_DH/Rdtase_CS"/>
</dbReference>
<keyword evidence="7" id="KW-1185">Reference proteome</keyword>
<keyword evidence="4" id="KW-0472">Membrane</keyword>
<evidence type="ECO:0000313" key="7">
    <source>
        <dbReference type="Proteomes" id="UP001156441"/>
    </source>
</evidence>
<proteinExistence type="inferred from homology"/>
<evidence type="ECO:0000256" key="3">
    <source>
        <dbReference type="RuleBase" id="RU000363"/>
    </source>
</evidence>
<keyword evidence="2" id="KW-0560">Oxidoreductase</keyword>
<dbReference type="InterPro" id="IPR002347">
    <property type="entry name" value="SDR_fam"/>
</dbReference>
<dbReference type="SMART" id="SM00822">
    <property type="entry name" value="PKS_KR"/>
    <property type="match status" value="1"/>
</dbReference>
<comment type="similarity">
    <text evidence="1 3">Belongs to the short-chain dehydrogenases/reductases (SDR) family.</text>
</comment>
<reference evidence="6 7" key="1">
    <citation type="submission" date="2021-02" db="EMBL/GenBank/DDBJ databases">
        <title>Actinophytocola xerophila sp. nov., isolated from soil of cotton cropping field.</title>
        <authorList>
            <person name="Huang R."/>
            <person name="Chen X."/>
            <person name="Ge X."/>
            <person name="Liu W."/>
        </authorList>
    </citation>
    <scope>NUCLEOTIDE SEQUENCE [LARGE SCALE GENOMIC DNA]</scope>
    <source>
        <strain evidence="6 7">S1-96</strain>
    </source>
</reference>
<evidence type="ECO:0000256" key="2">
    <source>
        <dbReference type="ARBA" id="ARBA00023002"/>
    </source>
</evidence>
<feature type="transmembrane region" description="Helical" evidence="4">
    <location>
        <begin position="12"/>
        <end position="31"/>
    </location>
</feature>
<keyword evidence="4" id="KW-1133">Transmembrane helix</keyword>
<dbReference type="PRINTS" id="PR00081">
    <property type="entry name" value="GDHRDH"/>
</dbReference>
<dbReference type="RefSeq" id="WP_260190495.1">
    <property type="nucleotide sequence ID" value="NZ_JAFFZE010000009.1"/>
</dbReference>
<evidence type="ECO:0000259" key="5">
    <source>
        <dbReference type="SMART" id="SM00822"/>
    </source>
</evidence>
<organism evidence="6 7">
    <name type="scientific">Actinophytocola gossypii</name>
    <dbReference type="NCBI Taxonomy" id="2812003"/>
    <lineage>
        <taxon>Bacteria</taxon>
        <taxon>Bacillati</taxon>
        <taxon>Actinomycetota</taxon>
        <taxon>Actinomycetes</taxon>
        <taxon>Pseudonocardiales</taxon>
        <taxon>Pseudonocardiaceae</taxon>
    </lineage>
</organism>
<accession>A0ABT2J5I2</accession>
<protein>
    <submittedName>
        <fullName evidence="6">SDR family NAD(P)-dependent oxidoreductase</fullName>
    </submittedName>
</protein>
<gene>
    <name evidence="6" type="ORF">JT362_08350</name>
</gene>
<comment type="caution">
    <text evidence="6">The sequence shown here is derived from an EMBL/GenBank/DDBJ whole genome shotgun (WGS) entry which is preliminary data.</text>
</comment>
<sequence length="287" mass="30988">MFTKRTVRDRVVLVTGGTAGIGAAVVTRLLAEGATVVTCARDETRLRAAGVHAVPCDLTDPRQRGELVDHVVERYGRLDALVNNAGQGRVGLFTQLDTEAVQAMVDLNVVAVADLTRRALPHLADRRGDVVMISSLAGVVPVPPLAMYSATKAAVDGLVHGLRREVPHGVRIHTVEPGPVRTEWLLRAGGLRPTAEEGRRGRSFGAGPDQVADEVYRCLTGHGHRTVAVPRWLGPARLAAVPPFSVVLDLALAPVAPLVARWTRRYQSELVSRARGEQQHHVEDRDD</sequence>
<feature type="domain" description="Ketoreductase" evidence="5">
    <location>
        <begin position="10"/>
        <end position="183"/>
    </location>
</feature>
<dbReference type="PANTHER" id="PTHR44196">
    <property type="entry name" value="DEHYDROGENASE/REDUCTASE SDR FAMILY MEMBER 7B"/>
    <property type="match status" value="1"/>
</dbReference>
<dbReference type="PRINTS" id="PR00080">
    <property type="entry name" value="SDRFAMILY"/>
</dbReference>